<name>A0ABP9PDL9_9BACT</name>
<keyword evidence="2" id="KW-1185">Reference proteome</keyword>
<dbReference type="EMBL" id="BAABIA010000007">
    <property type="protein sequence ID" value="GAA5144117.1"/>
    <property type="molecule type" value="Genomic_DNA"/>
</dbReference>
<sequence length="124" mass="13952">MERGRPACRFTRLAGNRFPTPKPQSVLECASPLALSKALPHPSFPDDPEGSAETPLRIVKHWMRSIPLPPPHTPSFPSPSNHETRQVPLLGLKLWVGLPLRPRQLCWCLAFRRLNDLPDLLQIA</sequence>
<dbReference type="Proteomes" id="UP001499852">
    <property type="component" value="Unassembled WGS sequence"/>
</dbReference>
<protein>
    <submittedName>
        <fullName evidence="1">Uncharacterized protein</fullName>
    </submittedName>
</protein>
<organism evidence="1 2">
    <name type="scientific">Prosthecobacter algae</name>
    <dbReference type="NCBI Taxonomy" id="1144682"/>
    <lineage>
        <taxon>Bacteria</taxon>
        <taxon>Pseudomonadati</taxon>
        <taxon>Verrucomicrobiota</taxon>
        <taxon>Verrucomicrobiia</taxon>
        <taxon>Verrucomicrobiales</taxon>
        <taxon>Verrucomicrobiaceae</taxon>
        <taxon>Prosthecobacter</taxon>
    </lineage>
</organism>
<evidence type="ECO:0000313" key="1">
    <source>
        <dbReference type="EMBL" id="GAA5144117.1"/>
    </source>
</evidence>
<evidence type="ECO:0000313" key="2">
    <source>
        <dbReference type="Proteomes" id="UP001499852"/>
    </source>
</evidence>
<comment type="caution">
    <text evidence="1">The sequence shown here is derived from an EMBL/GenBank/DDBJ whole genome shotgun (WGS) entry which is preliminary data.</text>
</comment>
<accession>A0ABP9PDL9</accession>
<proteinExistence type="predicted"/>
<reference evidence="2" key="1">
    <citation type="journal article" date="2019" name="Int. J. Syst. Evol. Microbiol.">
        <title>The Global Catalogue of Microorganisms (GCM) 10K type strain sequencing project: providing services to taxonomists for standard genome sequencing and annotation.</title>
        <authorList>
            <consortium name="The Broad Institute Genomics Platform"/>
            <consortium name="The Broad Institute Genome Sequencing Center for Infectious Disease"/>
            <person name="Wu L."/>
            <person name="Ma J."/>
        </authorList>
    </citation>
    <scope>NUCLEOTIDE SEQUENCE [LARGE SCALE GENOMIC DNA]</scope>
    <source>
        <strain evidence="2">JCM 18053</strain>
    </source>
</reference>
<gene>
    <name evidence="1" type="ORF">GCM10023213_33530</name>
</gene>